<feature type="chain" id="PRO_5035293423" evidence="2">
    <location>
        <begin position="19"/>
        <end position="754"/>
    </location>
</feature>
<keyword evidence="2" id="KW-0732">Signal</keyword>
<keyword evidence="1" id="KW-0472">Membrane</keyword>
<reference evidence="3" key="1">
    <citation type="submission" date="2021-05" db="EMBL/GenBank/DDBJ databases">
        <title>A free-living protist that lacks canonical eukaryotic 1 DNA replication and segregation systems.</title>
        <authorList>
            <person name="Salas-Leiva D.E."/>
            <person name="Tromer E.C."/>
            <person name="Curtis B.A."/>
            <person name="Jerlstrom-Hultqvist J."/>
            <person name="Kolisko M."/>
            <person name="Yi Z."/>
            <person name="Salas-Leiva J.S."/>
            <person name="Gallot-Lavallee L."/>
            <person name="Kops G.J.P.L."/>
            <person name="Archibald J.M."/>
            <person name="Simpson A.G.B."/>
            <person name="Roger A.J."/>
        </authorList>
    </citation>
    <scope>NUCLEOTIDE SEQUENCE</scope>
    <source>
        <strain evidence="3">BICM</strain>
    </source>
</reference>
<organism evidence="3 4">
    <name type="scientific">Carpediemonas membranifera</name>
    <dbReference type="NCBI Taxonomy" id="201153"/>
    <lineage>
        <taxon>Eukaryota</taxon>
        <taxon>Metamonada</taxon>
        <taxon>Carpediemonas-like organisms</taxon>
        <taxon>Carpediemonas</taxon>
    </lineage>
</organism>
<protein>
    <submittedName>
        <fullName evidence="3">Prokaryotic membrane lipoprotein lipid attachment site</fullName>
    </submittedName>
</protein>
<dbReference type="Proteomes" id="UP000717585">
    <property type="component" value="Unassembled WGS sequence"/>
</dbReference>
<keyword evidence="1" id="KW-0812">Transmembrane</keyword>
<keyword evidence="1" id="KW-1133">Transmembrane helix</keyword>
<sequence length="754" mass="80764">MTTRLLAVLFLLAACVASTWITDYYPLTGIIGKGWEEITVKPSNYYVFSVQADSKSVARIDVQCLRGSVHVADFPSIAPFPSLDDSAINRRAVGEGSIDMTHFTPKEYGSPTLITTGYVIVWGEAESKVQVRADVTKPAVASFTQTATKTVTVTTGNGVDASDVGYFVLDLSQTVASQARTLDLSSTHTGLANNIYLSEIDGTLTHPMKVHSMPASLSLRSGSPFVFGQVTNCPSDTIVLSATVTYILPAQVITAKANEQIKLDFSTYSDFFIHIDVPAATDGQELFTSYSSLHFTGVTMTNMVEYALQSCVRDDTGSCTAWLPHPTSAFTLIDGRAKTIALDGASINRQQLETGTFWIHVKALTPGVSANFEAVYSVCLPNKAGPVCSLDIAQLPPATPTTLTLTAPADPYSPVYIGKMQYNAGRRPSIGITARLVTQLGDEDHVDLIFSRTPYNTPDPASGDHSVYAVRLRSDSMVGSTVIRPYDMAYGLDGDLFVTMFATYTADITLTYAPELDCYGHGTVTPQGICECTGGYDSAYDCGAIKSNLHALETNGTATVTVKAGDKFVSEFIAKAGSTPVNFKVSRDHQAETMAHCVEVDSLTNPAAETAIYGMFGDSPDDIVRVFLPFPQPSSTGDSRYRLVLHNRDVTDDATFTITPLLNGPHDHSFTQAEKGFIDWVFGAATTVAFPVIAALFVLSAVGMILTVGAAAVGGLLFGLHRYLKLTSGTGRTAGYDQLDTEADTGNSVTYDTI</sequence>
<feature type="signal peptide" evidence="2">
    <location>
        <begin position="1"/>
        <end position="18"/>
    </location>
</feature>
<keyword evidence="3" id="KW-0449">Lipoprotein</keyword>
<proteinExistence type="predicted"/>
<comment type="caution">
    <text evidence="3">The sequence shown here is derived from an EMBL/GenBank/DDBJ whole genome shotgun (WGS) entry which is preliminary data.</text>
</comment>
<evidence type="ECO:0000256" key="1">
    <source>
        <dbReference type="SAM" id="Phobius"/>
    </source>
</evidence>
<keyword evidence="4" id="KW-1185">Reference proteome</keyword>
<dbReference type="PROSITE" id="PS51257">
    <property type="entry name" value="PROKAR_LIPOPROTEIN"/>
    <property type="match status" value="1"/>
</dbReference>
<name>A0A8J6E0S9_9EUKA</name>
<feature type="transmembrane region" description="Helical" evidence="1">
    <location>
        <begin position="692"/>
        <end position="718"/>
    </location>
</feature>
<evidence type="ECO:0000313" key="3">
    <source>
        <dbReference type="EMBL" id="KAG9392603.1"/>
    </source>
</evidence>
<dbReference type="EMBL" id="JAHDYR010000036">
    <property type="protein sequence ID" value="KAG9392603.1"/>
    <property type="molecule type" value="Genomic_DNA"/>
</dbReference>
<gene>
    <name evidence="3" type="ORF">J8273_6071</name>
</gene>
<dbReference type="AlphaFoldDB" id="A0A8J6E0S9"/>
<accession>A0A8J6E0S9</accession>
<evidence type="ECO:0000313" key="4">
    <source>
        <dbReference type="Proteomes" id="UP000717585"/>
    </source>
</evidence>
<evidence type="ECO:0000256" key="2">
    <source>
        <dbReference type="SAM" id="SignalP"/>
    </source>
</evidence>